<feature type="transmembrane region" description="Helical" evidence="2">
    <location>
        <begin position="27"/>
        <end position="46"/>
    </location>
</feature>
<keyword evidence="2" id="KW-1133">Transmembrane helix</keyword>
<keyword evidence="4" id="KW-1185">Reference proteome</keyword>
<accession>A0ABU0GGM9</accession>
<feature type="compositionally biased region" description="Basic and acidic residues" evidence="1">
    <location>
        <begin position="149"/>
        <end position="166"/>
    </location>
</feature>
<feature type="transmembrane region" description="Helical" evidence="2">
    <location>
        <begin position="111"/>
        <end position="130"/>
    </location>
</feature>
<dbReference type="RefSeq" id="WP_070320456.1">
    <property type="nucleotide sequence ID" value="NZ_CP194061.1"/>
</dbReference>
<name>A0ABU0GGM9_9CELL</name>
<feature type="transmembrane region" description="Helical" evidence="2">
    <location>
        <begin position="85"/>
        <end position="105"/>
    </location>
</feature>
<sequence length="166" mass="17362">MTDPAGPLAPEAQDAIRAVLRRALRDLLVLLAVLVVLGVAVGALVAGLPGVWGALIGAAIALAFSGTTIWSMLRTVRSGLGQMSALVMGAWLAKVVLLVVVLAVLRGMDFYDARVLVVVLTLGVVGSAFADYRAVQASRTPYVVPSAGPRDEEPRRVDGGQDQPHR</sequence>
<dbReference type="Proteomes" id="UP001240250">
    <property type="component" value="Unassembled WGS sequence"/>
</dbReference>
<feature type="transmembrane region" description="Helical" evidence="2">
    <location>
        <begin position="52"/>
        <end position="73"/>
    </location>
</feature>
<evidence type="ECO:0000256" key="2">
    <source>
        <dbReference type="SAM" id="Phobius"/>
    </source>
</evidence>
<gene>
    <name evidence="3" type="ORF">JO380_000634</name>
</gene>
<organism evidence="3 4">
    <name type="scientific">Cellulomonas iranensis</name>
    <dbReference type="NCBI Taxonomy" id="76862"/>
    <lineage>
        <taxon>Bacteria</taxon>
        <taxon>Bacillati</taxon>
        <taxon>Actinomycetota</taxon>
        <taxon>Actinomycetes</taxon>
        <taxon>Micrococcales</taxon>
        <taxon>Cellulomonadaceae</taxon>
        <taxon>Cellulomonas</taxon>
    </lineage>
</organism>
<comment type="caution">
    <text evidence="3">The sequence shown here is derived from an EMBL/GenBank/DDBJ whole genome shotgun (WGS) entry which is preliminary data.</text>
</comment>
<feature type="region of interest" description="Disordered" evidence="1">
    <location>
        <begin position="143"/>
        <end position="166"/>
    </location>
</feature>
<keyword evidence="2" id="KW-0472">Membrane</keyword>
<protein>
    <submittedName>
        <fullName evidence="3">Cation transport ATPase</fullName>
    </submittedName>
</protein>
<evidence type="ECO:0000313" key="4">
    <source>
        <dbReference type="Proteomes" id="UP001240250"/>
    </source>
</evidence>
<evidence type="ECO:0000313" key="3">
    <source>
        <dbReference type="EMBL" id="MDQ0424253.1"/>
    </source>
</evidence>
<proteinExistence type="predicted"/>
<evidence type="ECO:0000256" key="1">
    <source>
        <dbReference type="SAM" id="MobiDB-lite"/>
    </source>
</evidence>
<keyword evidence="2" id="KW-0812">Transmembrane</keyword>
<dbReference type="EMBL" id="JAUSVM010000001">
    <property type="protein sequence ID" value="MDQ0424253.1"/>
    <property type="molecule type" value="Genomic_DNA"/>
</dbReference>
<reference evidence="3 4" key="1">
    <citation type="submission" date="2023-07" db="EMBL/GenBank/DDBJ databases">
        <title>Sequencing the genomes of 1000 actinobacteria strains.</title>
        <authorList>
            <person name="Klenk H.-P."/>
        </authorList>
    </citation>
    <scope>NUCLEOTIDE SEQUENCE [LARGE SCALE GENOMIC DNA]</scope>
    <source>
        <strain evidence="3 4">DSM 14785</strain>
    </source>
</reference>